<dbReference type="EMBL" id="KK115313">
    <property type="protein sequence ID" value="KFM64742.1"/>
    <property type="molecule type" value="Genomic_DNA"/>
</dbReference>
<feature type="non-terminal residue" evidence="2">
    <location>
        <position position="51"/>
    </location>
</feature>
<gene>
    <name evidence="2" type="ORF">X975_19144</name>
</gene>
<feature type="transmembrane region" description="Helical" evidence="1">
    <location>
        <begin position="21"/>
        <end position="42"/>
    </location>
</feature>
<evidence type="ECO:0000256" key="1">
    <source>
        <dbReference type="SAM" id="Phobius"/>
    </source>
</evidence>
<keyword evidence="3" id="KW-1185">Reference proteome</keyword>
<accession>A0A087TI03</accession>
<evidence type="ECO:0000313" key="2">
    <source>
        <dbReference type="EMBL" id="KFM64742.1"/>
    </source>
</evidence>
<name>A0A087TI03_STEMI</name>
<sequence>MWLIIYFKHYTRRCSQSCFKSTIHIALDVARLLSIFVAILLLSKKKGDEDS</sequence>
<evidence type="ECO:0000313" key="3">
    <source>
        <dbReference type="Proteomes" id="UP000054359"/>
    </source>
</evidence>
<reference evidence="2 3" key="1">
    <citation type="submission" date="2013-11" db="EMBL/GenBank/DDBJ databases">
        <title>Genome sequencing of Stegodyphus mimosarum.</title>
        <authorList>
            <person name="Bechsgaard J."/>
        </authorList>
    </citation>
    <scope>NUCLEOTIDE SEQUENCE [LARGE SCALE GENOMIC DNA]</scope>
</reference>
<dbReference type="AlphaFoldDB" id="A0A087TI03"/>
<protein>
    <submittedName>
        <fullName evidence="2">Uncharacterized protein</fullName>
    </submittedName>
</protein>
<keyword evidence="1" id="KW-1133">Transmembrane helix</keyword>
<keyword evidence="1" id="KW-0812">Transmembrane</keyword>
<keyword evidence="1" id="KW-0472">Membrane</keyword>
<proteinExistence type="predicted"/>
<dbReference type="Proteomes" id="UP000054359">
    <property type="component" value="Unassembled WGS sequence"/>
</dbReference>
<organism evidence="2 3">
    <name type="scientific">Stegodyphus mimosarum</name>
    <name type="common">African social velvet spider</name>
    <dbReference type="NCBI Taxonomy" id="407821"/>
    <lineage>
        <taxon>Eukaryota</taxon>
        <taxon>Metazoa</taxon>
        <taxon>Ecdysozoa</taxon>
        <taxon>Arthropoda</taxon>
        <taxon>Chelicerata</taxon>
        <taxon>Arachnida</taxon>
        <taxon>Araneae</taxon>
        <taxon>Araneomorphae</taxon>
        <taxon>Entelegynae</taxon>
        <taxon>Eresoidea</taxon>
        <taxon>Eresidae</taxon>
        <taxon>Stegodyphus</taxon>
    </lineage>
</organism>